<dbReference type="AlphaFoldDB" id="A0AB39BHM4"/>
<accession>A0AB39BHM4</accession>
<keyword evidence="4" id="KW-0503">Monooxygenase</keyword>
<reference evidence="7" key="1">
    <citation type="submission" date="2024-05" db="EMBL/GenBank/DDBJ databases">
        <title>Herbiconiux sp. A18JL235.</title>
        <authorList>
            <person name="Zhang G."/>
        </authorList>
    </citation>
    <scope>NUCLEOTIDE SEQUENCE</scope>
    <source>
        <strain evidence="7">A18JL235</strain>
    </source>
</reference>
<keyword evidence="1" id="KW-0285">Flavoprotein</keyword>
<evidence type="ECO:0000259" key="6">
    <source>
        <dbReference type="Pfam" id="PF00296"/>
    </source>
</evidence>
<dbReference type="InterPro" id="IPR050172">
    <property type="entry name" value="SsuD_RutA_monooxygenase"/>
</dbReference>
<dbReference type="InterPro" id="IPR011251">
    <property type="entry name" value="Luciferase-like_dom"/>
</dbReference>
<feature type="compositionally biased region" description="Low complexity" evidence="5">
    <location>
        <begin position="360"/>
        <end position="374"/>
    </location>
</feature>
<name>A0AB39BHM4_9MICO</name>
<dbReference type="Gene3D" id="3.20.20.30">
    <property type="entry name" value="Luciferase-like domain"/>
    <property type="match status" value="1"/>
</dbReference>
<protein>
    <submittedName>
        <fullName evidence="7">LLM class flavin-dependent oxidoreductase</fullName>
    </submittedName>
</protein>
<keyword evidence="3" id="KW-0560">Oxidoreductase</keyword>
<feature type="domain" description="Luciferase-like" evidence="6">
    <location>
        <begin position="4"/>
        <end position="318"/>
    </location>
</feature>
<dbReference type="GO" id="GO:0008726">
    <property type="term" value="F:alkanesulfonate monooxygenase activity"/>
    <property type="evidence" value="ECO:0007669"/>
    <property type="project" value="TreeGrafter"/>
</dbReference>
<dbReference type="RefSeq" id="WP_368498348.1">
    <property type="nucleotide sequence ID" value="NZ_CP162511.1"/>
</dbReference>
<gene>
    <name evidence="7" type="ORF">ABFY20_02340</name>
</gene>
<evidence type="ECO:0000256" key="1">
    <source>
        <dbReference type="ARBA" id="ARBA00022630"/>
    </source>
</evidence>
<dbReference type="InterPro" id="IPR036661">
    <property type="entry name" value="Luciferase-like_sf"/>
</dbReference>
<evidence type="ECO:0000256" key="3">
    <source>
        <dbReference type="ARBA" id="ARBA00023002"/>
    </source>
</evidence>
<sequence length="374" mass="40272">MVSYGVFLPVGNNGWILSTTSPQYEPTFELQRAIVDRAEKHGLDFALAMLKYRGYGGETQHWNHTIDPMTLMAALAPITSTIKLYATVSPLSYNPIVVAKMAQLIDEISGGRFGINLVAGWNRSEYAQMGAWRGDDYYGYRYDYLSEFTQILLTAWERGRVTFHGDYFDIDDCEVAPVPTGHIDLISAGTSPRGRRFVAEYADYHFGAGGDAEEVAASNTALAAASAELGRTPGAFAQTLVVLGDTDADARRKAELYQRGVDLGAVAGMVREYSNDTSTDGSSAMVAESHRADVSPFYGGRALVGSPQTVADHLNAIAAVPGTAGVMLTFDDFLEGTDRFGTEVMPLLDHLPARTPSPPSASTRSSEPASSPKG</sequence>
<proteinExistence type="predicted"/>
<dbReference type="EMBL" id="CP162511">
    <property type="protein sequence ID" value="XDI05959.1"/>
    <property type="molecule type" value="Genomic_DNA"/>
</dbReference>
<dbReference type="GO" id="GO:0046306">
    <property type="term" value="P:alkanesulfonate catabolic process"/>
    <property type="evidence" value="ECO:0007669"/>
    <property type="project" value="TreeGrafter"/>
</dbReference>
<feature type="region of interest" description="Disordered" evidence="5">
    <location>
        <begin position="349"/>
        <end position="374"/>
    </location>
</feature>
<evidence type="ECO:0000256" key="2">
    <source>
        <dbReference type="ARBA" id="ARBA00022643"/>
    </source>
</evidence>
<evidence type="ECO:0000256" key="4">
    <source>
        <dbReference type="ARBA" id="ARBA00023033"/>
    </source>
</evidence>
<evidence type="ECO:0000313" key="7">
    <source>
        <dbReference type="EMBL" id="XDI05959.1"/>
    </source>
</evidence>
<dbReference type="PANTHER" id="PTHR42847">
    <property type="entry name" value="ALKANESULFONATE MONOOXYGENASE"/>
    <property type="match status" value="1"/>
</dbReference>
<keyword evidence="2" id="KW-0288">FMN</keyword>
<evidence type="ECO:0000256" key="5">
    <source>
        <dbReference type="SAM" id="MobiDB-lite"/>
    </source>
</evidence>
<dbReference type="SUPFAM" id="SSF51679">
    <property type="entry name" value="Bacterial luciferase-like"/>
    <property type="match status" value="1"/>
</dbReference>
<organism evidence="7">
    <name type="scientific">Herbiconiux sp. A18JL235</name>
    <dbReference type="NCBI Taxonomy" id="3152363"/>
    <lineage>
        <taxon>Bacteria</taxon>
        <taxon>Bacillati</taxon>
        <taxon>Actinomycetota</taxon>
        <taxon>Actinomycetes</taxon>
        <taxon>Micrococcales</taxon>
        <taxon>Microbacteriaceae</taxon>
        <taxon>Herbiconiux</taxon>
    </lineage>
</organism>
<dbReference type="Pfam" id="PF00296">
    <property type="entry name" value="Bac_luciferase"/>
    <property type="match status" value="1"/>
</dbReference>
<dbReference type="PANTHER" id="PTHR42847:SF4">
    <property type="entry name" value="ALKANESULFONATE MONOOXYGENASE-RELATED"/>
    <property type="match status" value="1"/>
</dbReference>